<dbReference type="Pfam" id="PF00011">
    <property type="entry name" value="HSP20"/>
    <property type="match status" value="1"/>
</dbReference>
<sequence>MNTAQHLPWNIFDQLQHEIYHSRPNKNLNQRLKNNWAPAVDIKEEENQFVLIADIPGVNPEDIDIQIENKTLTIKGERNLSQTSEQENLTRIERKQGTFYRRFTLPEGISSNSINAKSSNGVLTVIIKKQEEIKPKKITVN</sequence>
<protein>
    <recommendedName>
        <fullName evidence="1">SHSP domain-containing protein</fullName>
    </recommendedName>
</protein>
<evidence type="ECO:0000259" key="1">
    <source>
        <dbReference type="PROSITE" id="PS01031"/>
    </source>
</evidence>
<organism evidence="2">
    <name type="scientific">hydrothermal vent metagenome</name>
    <dbReference type="NCBI Taxonomy" id="652676"/>
    <lineage>
        <taxon>unclassified sequences</taxon>
        <taxon>metagenomes</taxon>
        <taxon>ecological metagenomes</taxon>
    </lineage>
</organism>
<reference evidence="2" key="1">
    <citation type="submission" date="2018-06" db="EMBL/GenBank/DDBJ databases">
        <authorList>
            <person name="Zhirakovskaya E."/>
        </authorList>
    </citation>
    <scope>NUCLEOTIDE SEQUENCE</scope>
</reference>
<dbReference type="CDD" id="cd06464">
    <property type="entry name" value="ACD_sHsps-like"/>
    <property type="match status" value="1"/>
</dbReference>
<dbReference type="InterPro" id="IPR002068">
    <property type="entry name" value="A-crystallin/Hsp20_dom"/>
</dbReference>
<dbReference type="SUPFAM" id="SSF49764">
    <property type="entry name" value="HSP20-like chaperones"/>
    <property type="match status" value="1"/>
</dbReference>
<dbReference type="PROSITE" id="PS01031">
    <property type="entry name" value="SHSP"/>
    <property type="match status" value="1"/>
</dbReference>
<proteinExistence type="predicted"/>
<evidence type="ECO:0000313" key="2">
    <source>
        <dbReference type="EMBL" id="VAW57088.1"/>
    </source>
</evidence>
<dbReference type="AlphaFoldDB" id="A0A3B0WM66"/>
<dbReference type="Gene3D" id="2.60.40.790">
    <property type="match status" value="1"/>
</dbReference>
<dbReference type="InterPro" id="IPR031107">
    <property type="entry name" value="Small_HSP"/>
</dbReference>
<accession>A0A3B0WM66</accession>
<gene>
    <name evidence="2" type="ORF">MNBD_GAMMA07-32</name>
</gene>
<dbReference type="InterPro" id="IPR008978">
    <property type="entry name" value="HSP20-like_chaperone"/>
</dbReference>
<feature type="domain" description="SHSP" evidence="1">
    <location>
        <begin position="31"/>
        <end position="141"/>
    </location>
</feature>
<name>A0A3B0WM66_9ZZZZ</name>
<dbReference type="EMBL" id="UOFF01000333">
    <property type="protein sequence ID" value="VAW57088.1"/>
    <property type="molecule type" value="Genomic_DNA"/>
</dbReference>
<dbReference type="PANTHER" id="PTHR11527">
    <property type="entry name" value="HEAT-SHOCK PROTEIN 20 FAMILY MEMBER"/>
    <property type="match status" value="1"/>
</dbReference>